<dbReference type="EMBL" id="JAUKUD010000003">
    <property type="protein sequence ID" value="KAK0749952.1"/>
    <property type="molecule type" value="Genomic_DNA"/>
</dbReference>
<feature type="region of interest" description="Disordered" evidence="7">
    <location>
        <begin position="159"/>
        <end position="178"/>
    </location>
</feature>
<evidence type="ECO:0000256" key="1">
    <source>
        <dbReference type="ARBA" id="ARBA00004448"/>
    </source>
</evidence>
<evidence type="ECO:0000313" key="9">
    <source>
        <dbReference type="EMBL" id="KAK0749952.1"/>
    </source>
</evidence>
<evidence type="ECO:0000256" key="3">
    <source>
        <dbReference type="ARBA" id="ARBA00022792"/>
    </source>
</evidence>
<keyword evidence="10" id="KW-1185">Reference proteome</keyword>
<comment type="caution">
    <text evidence="9">The sequence shown here is derived from an EMBL/GenBank/DDBJ whole genome shotgun (WGS) entry which is preliminary data.</text>
</comment>
<keyword evidence="3" id="KW-0999">Mitochondrion inner membrane</keyword>
<evidence type="ECO:0000256" key="2">
    <source>
        <dbReference type="ARBA" id="ARBA00022692"/>
    </source>
</evidence>
<evidence type="ECO:0000256" key="7">
    <source>
        <dbReference type="SAM" id="MobiDB-lite"/>
    </source>
</evidence>
<keyword evidence="5" id="KW-0496">Mitochondrion</keyword>
<feature type="compositionally biased region" description="Basic and acidic residues" evidence="7">
    <location>
        <begin position="161"/>
        <end position="178"/>
    </location>
</feature>
<dbReference type="PANTHER" id="PTHR21382:SF1">
    <property type="entry name" value="NADH DEHYDROGENASE [UBIQUINONE] 1 ALPHA SUBCOMPLEX SUBUNIT 11"/>
    <property type="match status" value="1"/>
</dbReference>
<keyword evidence="2 8" id="KW-0812">Transmembrane</keyword>
<dbReference type="InterPro" id="IPR039205">
    <property type="entry name" value="NDUFA11"/>
</dbReference>
<evidence type="ECO:0000256" key="8">
    <source>
        <dbReference type="SAM" id="Phobius"/>
    </source>
</evidence>
<dbReference type="GO" id="GO:0005743">
    <property type="term" value="C:mitochondrial inner membrane"/>
    <property type="evidence" value="ECO:0007669"/>
    <property type="project" value="UniProtKB-SubCell"/>
</dbReference>
<proteinExistence type="predicted"/>
<evidence type="ECO:0000313" key="10">
    <source>
        <dbReference type="Proteomes" id="UP001172155"/>
    </source>
</evidence>
<evidence type="ECO:0000256" key="6">
    <source>
        <dbReference type="ARBA" id="ARBA00023136"/>
    </source>
</evidence>
<sequence length="200" mass="21201">MAPHGDDDSYHPKDAIAAALSGMAVTGGAGLLVAAFQNATSVNNIGAWGVFTRSGHIITTLAASGGVYCFARDAAANLRQADDHYNSAIGGGLAGAVVGMAHKSMPRVFGFGAGMAVVLSAANYTGGLRGNKDREADEFSRKEAMRMNRRRPIEETLAEVGEGRSIRPPGYEERRRERLKERYGVDIKTYSADPNAPQDA</sequence>
<evidence type="ECO:0000256" key="4">
    <source>
        <dbReference type="ARBA" id="ARBA00022989"/>
    </source>
</evidence>
<dbReference type="GO" id="GO:0045271">
    <property type="term" value="C:respiratory chain complex I"/>
    <property type="evidence" value="ECO:0007669"/>
    <property type="project" value="InterPro"/>
</dbReference>
<accession>A0AA40F2D2</accession>
<name>A0AA40F2D2_9PEZI</name>
<evidence type="ECO:0000256" key="5">
    <source>
        <dbReference type="ARBA" id="ARBA00023128"/>
    </source>
</evidence>
<gene>
    <name evidence="9" type="ORF">B0T18DRAFT_118652</name>
</gene>
<dbReference type="PANTHER" id="PTHR21382">
    <property type="entry name" value="NADH-UBIQUINONE OXIDOREDUCTASE SUBUNIT"/>
    <property type="match status" value="1"/>
</dbReference>
<comment type="subcellular location">
    <subcellularLocation>
        <location evidence="1">Mitochondrion inner membrane</location>
        <topology evidence="1">Multi-pass membrane protein</topology>
    </subcellularLocation>
</comment>
<feature type="transmembrane region" description="Helical" evidence="8">
    <location>
        <begin position="15"/>
        <end position="36"/>
    </location>
</feature>
<keyword evidence="4 8" id="KW-1133">Transmembrane helix</keyword>
<organism evidence="9 10">
    <name type="scientific">Schizothecium vesticola</name>
    <dbReference type="NCBI Taxonomy" id="314040"/>
    <lineage>
        <taxon>Eukaryota</taxon>
        <taxon>Fungi</taxon>
        <taxon>Dikarya</taxon>
        <taxon>Ascomycota</taxon>
        <taxon>Pezizomycotina</taxon>
        <taxon>Sordariomycetes</taxon>
        <taxon>Sordariomycetidae</taxon>
        <taxon>Sordariales</taxon>
        <taxon>Schizotheciaceae</taxon>
        <taxon>Schizothecium</taxon>
    </lineage>
</organism>
<dbReference type="GO" id="GO:0006120">
    <property type="term" value="P:mitochondrial electron transport, NADH to ubiquinone"/>
    <property type="evidence" value="ECO:0007669"/>
    <property type="project" value="InterPro"/>
</dbReference>
<keyword evidence="6 8" id="KW-0472">Membrane</keyword>
<dbReference type="Proteomes" id="UP001172155">
    <property type="component" value="Unassembled WGS sequence"/>
</dbReference>
<protein>
    <submittedName>
        <fullName evidence="9">NADH:ubiquinone reductase</fullName>
    </submittedName>
</protein>
<reference evidence="9" key="1">
    <citation type="submission" date="2023-06" db="EMBL/GenBank/DDBJ databases">
        <title>Genome-scale phylogeny and comparative genomics of the fungal order Sordariales.</title>
        <authorList>
            <consortium name="Lawrence Berkeley National Laboratory"/>
            <person name="Hensen N."/>
            <person name="Bonometti L."/>
            <person name="Westerberg I."/>
            <person name="Brannstrom I.O."/>
            <person name="Guillou S."/>
            <person name="Cros-Aarteil S."/>
            <person name="Calhoun S."/>
            <person name="Haridas S."/>
            <person name="Kuo A."/>
            <person name="Mondo S."/>
            <person name="Pangilinan J."/>
            <person name="Riley R."/>
            <person name="LaButti K."/>
            <person name="Andreopoulos B."/>
            <person name="Lipzen A."/>
            <person name="Chen C."/>
            <person name="Yanf M."/>
            <person name="Daum C."/>
            <person name="Ng V."/>
            <person name="Clum A."/>
            <person name="Steindorff A."/>
            <person name="Ohm R."/>
            <person name="Martin F."/>
            <person name="Silar P."/>
            <person name="Natvig D."/>
            <person name="Lalanne C."/>
            <person name="Gautier V."/>
            <person name="Ament-velasquez S.L."/>
            <person name="Kruys A."/>
            <person name="Hutchinson M.I."/>
            <person name="Powell A.J."/>
            <person name="Barry K."/>
            <person name="Miller A.N."/>
            <person name="Grigoriev I.V."/>
            <person name="Debuchy R."/>
            <person name="Gladieux P."/>
            <person name="Thoren M.H."/>
            <person name="Johannesson H."/>
        </authorList>
    </citation>
    <scope>NUCLEOTIDE SEQUENCE</scope>
    <source>
        <strain evidence="9">SMH3187-1</strain>
    </source>
</reference>
<dbReference type="AlphaFoldDB" id="A0AA40F2D2"/>